<dbReference type="EMBL" id="FTOM01000007">
    <property type="protein sequence ID" value="SIS85448.1"/>
    <property type="molecule type" value="Genomic_DNA"/>
</dbReference>
<keyword evidence="3" id="KW-1185">Reference proteome</keyword>
<dbReference type="Proteomes" id="UP000186098">
    <property type="component" value="Unassembled WGS sequence"/>
</dbReference>
<reference evidence="3" key="1">
    <citation type="submission" date="2017-01" db="EMBL/GenBank/DDBJ databases">
        <authorList>
            <person name="Varghese N."/>
            <person name="Submissions S."/>
        </authorList>
    </citation>
    <scope>NUCLEOTIDE SEQUENCE [LARGE SCALE GENOMIC DNA]</scope>
    <source>
        <strain evidence="3">DSM 18714</strain>
    </source>
</reference>
<name>A0A1N7MHG8_9RHOB</name>
<proteinExistence type="predicted"/>
<sequence length="41" mass="4422">MEAQRRVSPPSVPGKAPQDGQESGPTAPECPNFRQMRKNAA</sequence>
<accession>A0A1N7MHG8</accession>
<protein>
    <submittedName>
        <fullName evidence="2">Uncharacterized protein</fullName>
    </submittedName>
</protein>
<feature type="region of interest" description="Disordered" evidence="1">
    <location>
        <begin position="1"/>
        <end position="41"/>
    </location>
</feature>
<organism evidence="2 3">
    <name type="scientific">Phaeovulum vinaykumarii</name>
    <dbReference type="NCBI Taxonomy" id="407234"/>
    <lineage>
        <taxon>Bacteria</taxon>
        <taxon>Pseudomonadati</taxon>
        <taxon>Pseudomonadota</taxon>
        <taxon>Alphaproteobacteria</taxon>
        <taxon>Rhodobacterales</taxon>
        <taxon>Paracoccaceae</taxon>
        <taxon>Phaeovulum</taxon>
    </lineage>
</organism>
<gene>
    <name evidence="2" type="ORF">SAMN05421795_107124</name>
</gene>
<evidence type="ECO:0000313" key="3">
    <source>
        <dbReference type="Proteomes" id="UP000186098"/>
    </source>
</evidence>
<dbReference type="STRING" id="407234.SAMN05421795_107124"/>
<dbReference type="AlphaFoldDB" id="A0A1N7MHG8"/>
<evidence type="ECO:0000256" key="1">
    <source>
        <dbReference type="SAM" id="MobiDB-lite"/>
    </source>
</evidence>
<evidence type="ECO:0000313" key="2">
    <source>
        <dbReference type="EMBL" id="SIS85448.1"/>
    </source>
</evidence>